<dbReference type="NCBIfam" id="TIGR00496">
    <property type="entry name" value="frr"/>
    <property type="match status" value="1"/>
</dbReference>
<comment type="subcellular location">
    <subcellularLocation>
        <location evidence="1 5">Cytoplasm</location>
    </subcellularLocation>
</comment>
<evidence type="ECO:0000256" key="6">
    <source>
        <dbReference type="SAM" id="Coils"/>
    </source>
</evidence>
<dbReference type="RefSeq" id="WP_010010062.1">
    <property type="nucleotide sequence ID" value="NZ_AZCN01000019.1"/>
</dbReference>
<evidence type="ECO:0000256" key="4">
    <source>
        <dbReference type="ARBA" id="ARBA00022917"/>
    </source>
</evidence>
<feature type="domain" description="Ribosome recycling factor" evidence="7">
    <location>
        <begin position="21"/>
        <end position="184"/>
    </location>
</feature>
<dbReference type="InterPro" id="IPR036191">
    <property type="entry name" value="RRF_sf"/>
</dbReference>
<dbReference type="EMBL" id="AZCN01000019">
    <property type="protein sequence ID" value="KRK18280.1"/>
    <property type="molecule type" value="Genomic_DNA"/>
</dbReference>
<dbReference type="eggNOG" id="COG0233">
    <property type="taxonomic scope" value="Bacteria"/>
</dbReference>
<dbReference type="InterPro" id="IPR023584">
    <property type="entry name" value="Ribosome_recyc_fac_dom"/>
</dbReference>
<dbReference type="Proteomes" id="UP000051181">
    <property type="component" value="Unassembled WGS sequence"/>
</dbReference>
<dbReference type="FunFam" id="3.30.1360.40:FF:000001">
    <property type="entry name" value="Ribosome-recycling factor"/>
    <property type="match status" value="1"/>
</dbReference>
<dbReference type="PANTHER" id="PTHR20982:SF3">
    <property type="entry name" value="MITOCHONDRIAL RIBOSOME RECYCLING FACTOR PSEUDO 1"/>
    <property type="match status" value="1"/>
</dbReference>
<dbReference type="Gene3D" id="1.10.132.20">
    <property type="entry name" value="Ribosome-recycling factor"/>
    <property type="match status" value="1"/>
</dbReference>
<evidence type="ECO:0000256" key="2">
    <source>
        <dbReference type="ARBA" id="ARBA00005912"/>
    </source>
</evidence>
<dbReference type="GO" id="GO:0005737">
    <property type="term" value="C:cytoplasm"/>
    <property type="evidence" value="ECO:0007669"/>
    <property type="project" value="UniProtKB-SubCell"/>
</dbReference>
<comment type="similarity">
    <text evidence="2 5">Belongs to the RRF family.</text>
</comment>
<keyword evidence="3 5" id="KW-0963">Cytoplasm</keyword>
<sequence length="186" mass="20942">MAQDPAIAEAQQKMVKAEEALQRELGQIRAGRANASILNRVTVDYYGAPTPVNQLATITIPEARVLMITPYDKSTLKEIERAILASDLGLSPANDGTVIRLVIPQLTQDRREELAKDVKKQTEEAKIAIRNIRRDAIENMRRREKNNELTEDDLHELEEETQKITNAATKKLDEIAATKEKEILTD</sequence>
<evidence type="ECO:0000313" key="9">
    <source>
        <dbReference type="Proteomes" id="UP000051181"/>
    </source>
</evidence>
<dbReference type="Pfam" id="PF01765">
    <property type="entry name" value="RRF"/>
    <property type="match status" value="1"/>
</dbReference>
<evidence type="ECO:0000256" key="1">
    <source>
        <dbReference type="ARBA" id="ARBA00004496"/>
    </source>
</evidence>
<dbReference type="PANTHER" id="PTHR20982">
    <property type="entry name" value="RIBOSOME RECYCLING FACTOR"/>
    <property type="match status" value="1"/>
</dbReference>
<dbReference type="SUPFAM" id="SSF55194">
    <property type="entry name" value="Ribosome recycling factor, RRF"/>
    <property type="match status" value="1"/>
</dbReference>
<dbReference type="HAMAP" id="MF_00040">
    <property type="entry name" value="RRF"/>
    <property type="match status" value="1"/>
</dbReference>
<dbReference type="Gene3D" id="3.30.1360.40">
    <property type="match status" value="1"/>
</dbReference>
<dbReference type="CDD" id="cd00520">
    <property type="entry name" value="RRF"/>
    <property type="match status" value="1"/>
</dbReference>
<keyword evidence="4 5" id="KW-0648">Protein biosynthesis</keyword>
<dbReference type="PATRIC" id="fig|913848.6.peg.721"/>
<name>A0A0R1F990_9LACO</name>
<evidence type="ECO:0000313" key="8">
    <source>
        <dbReference type="EMBL" id="KRK18280.1"/>
    </source>
</evidence>
<comment type="function">
    <text evidence="5">Responsible for the release of ribosomes from messenger RNA at the termination of protein biosynthesis. May increase the efficiency of translation by recycling ribosomes from one round of translation to another.</text>
</comment>
<dbReference type="GO" id="GO:0006415">
    <property type="term" value="P:translational termination"/>
    <property type="evidence" value="ECO:0007669"/>
    <property type="project" value="UniProtKB-UniRule"/>
</dbReference>
<dbReference type="AlphaFoldDB" id="A0A0R1F990"/>
<comment type="caution">
    <text evidence="8">The sequence shown here is derived from an EMBL/GenBank/DDBJ whole genome shotgun (WGS) entry which is preliminary data.</text>
</comment>
<evidence type="ECO:0000256" key="3">
    <source>
        <dbReference type="ARBA" id="ARBA00022490"/>
    </source>
</evidence>
<gene>
    <name evidence="5" type="primary">frr</name>
    <name evidence="8" type="ORF">FD22_GL000696</name>
</gene>
<dbReference type="GO" id="GO:0043023">
    <property type="term" value="F:ribosomal large subunit binding"/>
    <property type="evidence" value="ECO:0007669"/>
    <property type="project" value="TreeGrafter"/>
</dbReference>
<accession>A0A0R1F990</accession>
<feature type="coiled-coil region" evidence="6">
    <location>
        <begin position="111"/>
        <end position="174"/>
    </location>
</feature>
<keyword evidence="6" id="KW-0175">Coiled coil</keyword>
<organism evidence="8 9">
    <name type="scientific">Loigolactobacillus coryniformis subsp. coryniformis KCTC 3167 = DSM 20001</name>
    <dbReference type="NCBI Taxonomy" id="913848"/>
    <lineage>
        <taxon>Bacteria</taxon>
        <taxon>Bacillati</taxon>
        <taxon>Bacillota</taxon>
        <taxon>Bacilli</taxon>
        <taxon>Lactobacillales</taxon>
        <taxon>Lactobacillaceae</taxon>
        <taxon>Loigolactobacillus</taxon>
    </lineage>
</organism>
<reference evidence="8 9" key="1">
    <citation type="journal article" date="2015" name="Genome Announc.">
        <title>Expanding the biotechnology potential of lactobacilli through comparative genomics of 213 strains and associated genera.</title>
        <authorList>
            <person name="Sun Z."/>
            <person name="Harris H.M."/>
            <person name="McCann A."/>
            <person name="Guo C."/>
            <person name="Argimon S."/>
            <person name="Zhang W."/>
            <person name="Yang X."/>
            <person name="Jeffery I.B."/>
            <person name="Cooney J.C."/>
            <person name="Kagawa T.F."/>
            <person name="Liu W."/>
            <person name="Song Y."/>
            <person name="Salvetti E."/>
            <person name="Wrobel A."/>
            <person name="Rasinkangas P."/>
            <person name="Parkhill J."/>
            <person name="Rea M.C."/>
            <person name="O'Sullivan O."/>
            <person name="Ritari J."/>
            <person name="Douillard F.P."/>
            <person name="Paul Ross R."/>
            <person name="Yang R."/>
            <person name="Briner A.E."/>
            <person name="Felis G.E."/>
            <person name="de Vos W.M."/>
            <person name="Barrangou R."/>
            <person name="Klaenhammer T.R."/>
            <person name="Caufield P.W."/>
            <person name="Cui Y."/>
            <person name="Zhang H."/>
            <person name="O'Toole P.W."/>
        </authorList>
    </citation>
    <scope>NUCLEOTIDE SEQUENCE [LARGE SCALE GENOMIC DNA]</scope>
    <source>
        <strain evidence="8 9">DSM 20001</strain>
    </source>
</reference>
<dbReference type="FunFam" id="1.10.132.20:FF:000001">
    <property type="entry name" value="Ribosome-recycling factor"/>
    <property type="match status" value="1"/>
</dbReference>
<proteinExistence type="inferred from homology"/>
<evidence type="ECO:0000256" key="5">
    <source>
        <dbReference type="HAMAP-Rule" id="MF_00040"/>
    </source>
</evidence>
<protein>
    <recommendedName>
        <fullName evidence="5">Ribosome-recycling factor</fullName>
        <shortName evidence="5">RRF</shortName>
    </recommendedName>
    <alternativeName>
        <fullName evidence="5">Ribosome-releasing factor</fullName>
    </alternativeName>
</protein>
<dbReference type="InterPro" id="IPR002661">
    <property type="entry name" value="Ribosome_recyc_fac"/>
</dbReference>
<dbReference type="GeneID" id="65916995"/>
<evidence type="ECO:0000259" key="7">
    <source>
        <dbReference type="Pfam" id="PF01765"/>
    </source>
</evidence>